<dbReference type="Pfam" id="PF16653">
    <property type="entry name" value="Sacchrp_dh_C"/>
    <property type="match status" value="1"/>
</dbReference>
<keyword evidence="3" id="KW-0560">Oxidoreductase</keyword>
<dbReference type="PANTHER" id="PTHR43796:SF2">
    <property type="entry name" value="CARBOXYNORSPERMIDINE SYNTHASE"/>
    <property type="match status" value="1"/>
</dbReference>
<name>A0A1I0F5Y3_9FIRM</name>
<dbReference type="Gene3D" id="3.40.50.720">
    <property type="entry name" value="NAD(P)-binding Rossmann-like Domain"/>
    <property type="match status" value="1"/>
</dbReference>
<dbReference type="InterPro" id="IPR036291">
    <property type="entry name" value="NAD(P)-bd_dom_sf"/>
</dbReference>
<sequence length="400" mass="45265">MRKTLIIGCGGVASVTIHKCCQNSEIFEEIMIASRTKSKCDKLKAKLEGTTKTIIHTAQVDADNVKELVALMKDFQPEVVLNLALPYQDLKIMDACLEVGCHYIDTANYEPEDTAKFEYSWQWAYREKFEQAGLTAILGCGFDPGVTGVFSAYALKHEFDEINYIDILDCNGGDHGYPFATNFNPEINIREVSANGSYWENGHWVETKPMEIKREYDFAQVGKKDMYLLHHEELESLGLNIPGIKRIRFFMTFGESYLTHLKCLENVGMTSIEPIEYEGKQIIPLQFLKAVLPDPASLGPRTIGKTNIGCIFQGKKDGQDKTYYLYNVCDHQECYKEVGSQAVSYTTGVPAMIGTMLLLQGKWKKPGVYNVEEFNPDPFMEALNKWGLPWIEDHNPVLVD</sequence>
<evidence type="ECO:0000313" key="3">
    <source>
        <dbReference type="EMBL" id="GFI41159.1"/>
    </source>
</evidence>
<reference evidence="4" key="1">
    <citation type="submission" date="2016-10" db="EMBL/GenBank/DDBJ databases">
        <authorList>
            <person name="de Groot N.N."/>
        </authorList>
    </citation>
    <scope>NUCLEOTIDE SEQUENCE [LARGE SCALE GENOMIC DNA]</scope>
    <source>
        <strain evidence="4">DSM 1551</strain>
    </source>
</reference>
<evidence type="ECO:0000313" key="6">
    <source>
        <dbReference type="Proteomes" id="UP000490821"/>
    </source>
</evidence>
<evidence type="ECO:0000313" key="5">
    <source>
        <dbReference type="Proteomes" id="UP000198558"/>
    </source>
</evidence>
<evidence type="ECO:0000259" key="1">
    <source>
        <dbReference type="Pfam" id="PF03435"/>
    </source>
</evidence>
<reference evidence="3 6" key="3">
    <citation type="journal article" date="2020" name="Microbiome">
        <title>Single-cell genomics of uncultured bacteria reveals dietary fiber responders in the mouse gut microbiota.</title>
        <authorList>
            <person name="Chijiiwa R."/>
            <person name="Hosokawa M."/>
            <person name="Kogawa M."/>
            <person name="Nishikawa Y."/>
            <person name="Ide K."/>
            <person name="Sakanashi C."/>
            <person name="Takahashi K."/>
            <person name="Takeyama H."/>
        </authorList>
    </citation>
    <scope>NUCLEOTIDE SEQUENCE [LARGE SCALE GENOMIC DNA]</scope>
    <source>
        <strain evidence="3">IMSAGC_017</strain>
    </source>
</reference>
<dbReference type="Pfam" id="PF03435">
    <property type="entry name" value="Sacchrp_dh_NADP"/>
    <property type="match status" value="1"/>
</dbReference>
<evidence type="ECO:0000259" key="2">
    <source>
        <dbReference type="Pfam" id="PF16653"/>
    </source>
</evidence>
<proteinExistence type="predicted"/>
<dbReference type="OrthoDB" id="9769367at2"/>
<gene>
    <name evidence="3" type="ORF">IMSAGC017_01202</name>
    <name evidence="4" type="ORF">SAMN04489758_1173</name>
</gene>
<protein>
    <submittedName>
        <fullName evidence="4">Carboxynorspermidine dehydrogenase</fullName>
    </submittedName>
    <submittedName>
        <fullName evidence="3">Carboxynorspermidine synthase</fullName>
        <ecNumber evidence="3">1.5.1.43</ecNumber>
    </submittedName>
</protein>
<dbReference type="EC" id="1.5.1.43" evidence="3"/>
<dbReference type="EMBL" id="FOIN01000017">
    <property type="protein sequence ID" value="SET53455.1"/>
    <property type="molecule type" value="Genomic_DNA"/>
</dbReference>
<dbReference type="Gene3D" id="3.30.360.10">
    <property type="entry name" value="Dihydrodipicolinate Reductase, domain 2"/>
    <property type="match status" value="1"/>
</dbReference>
<dbReference type="GeneID" id="78288499"/>
<dbReference type="RefSeq" id="WP_092354062.1">
    <property type="nucleotide sequence ID" value="NZ_BLMI01000148.1"/>
</dbReference>
<evidence type="ECO:0000313" key="4">
    <source>
        <dbReference type="EMBL" id="SET53455.1"/>
    </source>
</evidence>
<dbReference type="GO" id="GO:0102143">
    <property type="term" value="F:carboxynorspermidine dehydrogenase activity"/>
    <property type="evidence" value="ECO:0007669"/>
    <property type="project" value="UniProtKB-EC"/>
</dbReference>
<dbReference type="Proteomes" id="UP000490821">
    <property type="component" value="Unassembled WGS sequence"/>
</dbReference>
<reference evidence="5" key="2">
    <citation type="submission" date="2016-10" db="EMBL/GenBank/DDBJ databases">
        <authorList>
            <person name="Varghese N."/>
            <person name="Submissions S."/>
        </authorList>
    </citation>
    <scope>NUCLEOTIDE SEQUENCE [LARGE SCALE GENOMIC DNA]</scope>
    <source>
        <strain evidence="5">DSM 1551</strain>
    </source>
</reference>
<dbReference type="EMBL" id="BLMI01000148">
    <property type="protein sequence ID" value="GFI41159.1"/>
    <property type="molecule type" value="Genomic_DNA"/>
</dbReference>
<dbReference type="SUPFAM" id="SSF51735">
    <property type="entry name" value="NAD(P)-binding Rossmann-fold domains"/>
    <property type="match status" value="1"/>
</dbReference>
<dbReference type="InterPro" id="IPR005097">
    <property type="entry name" value="Sacchrp_dh_NADP-bd"/>
</dbReference>
<feature type="domain" description="Saccharopine dehydrogenase-like C-terminal" evidence="2">
    <location>
        <begin position="141"/>
        <end position="387"/>
    </location>
</feature>
<dbReference type="AlphaFoldDB" id="A0A1I0F5Y3"/>
<feature type="domain" description="Saccharopine dehydrogenase NADP binding" evidence="1">
    <location>
        <begin position="5"/>
        <end position="137"/>
    </location>
</feature>
<dbReference type="Proteomes" id="UP000198558">
    <property type="component" value="Unassembled WGS sequence"/>
</dbReference>
<dbReference type="PANTHER" id="PTHR43796">
    <property type="entry name" value="CARBOXYNORSPERMIDINE SYNTHASE"/>
    <property type="match status" value="1"/>
</dbReference>
<keyword evidence="5" id="KW-1185">Reference proteome</keyword>
<accession>A0A1I0F5Y3</accession>
<organism evidence="4 5">
    <name type="scientific">Thomasclavelia cocleata</name>
    <dbReference type="NCBI Taxonomy" id="69824"/>
    <lineage>
        <taxon>Bacteria</taxon>
        <taxon>Bacillati</taxon>
        <taxon>Bacillota</taxon>
        <taxon>Erysipelotrichia</taxon>
        <taxon>Erysipelotrichales</taxon>
        <taxon>Coprobacillaceae</taxon>
        <taxon>Thomasclavelia</taxon>
    </lineage>
</organism>
<dbReference type="InterPro" id="IPR032095">
    <property type="entry name" value="Sacchrp_dh-like_C"/>
</dbReference>